<dbReference type="SUPFAM" id="SSF101874">
    <property type="entry name" value="YceI-like"/>
    <property type="match status" value="1"/>
</dbReference>
<evidence type="ECO:0000259" key="2">
    <source>
        <dbReference type="SMART" id="SM00867"/>
    </source>
</evidence>
<proteinExistence type="inferred from homology"/>
<dbReference type="InterPro" id="IPR036761">
    <property type="entry name" value="TTHA0802/YceI-like_sf"/>
</dbReference>
<dbReference type="Pfam" id="PF04264">
    <property type="entry name" value="YceI"/>
    <property type="match status" value="1"/>
</dbReference>
<evidence type="ECO:0000256" key="1">
    <source>
        <dbReference type="ARBA" id="ARBA00008812"/>
    </source>
</evidence>
<feature type="domain" description="Lipid/polyisoprenoid-binding YceI-like" evidence="2">
    <location>
        <begin position="44"/>
        <end position="228"/>
    </location>
</feature>
<accession>A0A9E2BN45</accession>
<sequence>MKKNLILAFAAIAIAFSSCNKPKGEEAKVEDAKEVTTADTTSNAFMVSADSSYLWWEGSKPVGDAHYGKMKIKEGNISVDAGSIVGGSFVIDIASMKDEDLKDAESAKKLEGHLLSADFLDVAKFPNANFQITSVTPFTEGTADGKLDPNGFNVEKPTHNITGNLTLKDSTKSITFPAQIQLNDAGLVADAKFLLDRTKFGVTYMSDLSIKDKLINHKVKMHIHLVANK</sequence>
<dbReference type="PANTHER" id="PTHR34406">
    <property type="entry name" value="PROTEIN YCEI"/>
    <property type="match status" value="1"/>
</dbReference>
<dbReference type="InterPro" id="IPR007372">
    <property type="entry name" value="Lipid/polyisoprenoid-bd_YceI"/>
</dbReference>
<dbReference type="EMBL" id="QLTW01000271">
    <property type="protein sequence ID" value="MBT9146019.1"/>
    <property type="molecule type" value="Genomic_DNA"/>
</dbReference>
<name>A0A9E2BN45_PSYF1</name>
<comment type="caution">
    <text evidence="3">The sequence shown here is derived from an EMBL/GenBank/DDBJ whole genome shotgun (WGS) entry which is preliminary data.</text>
</comment>
<comment type="similarity">
    <text evidence="1">Belongs to the UPF0312 family.</text>
</comment>
<dbReference type="AlphaFoldDB" id="A0A9E2BN45"/>
<evidence type="ECO:0000313" key="4">
    <source>
        <dbReference type="Proteomes" id="UP000811545"/>
    </source>
</evidence>
<dbReference type="Gene3D" id="2.40.128.110">
    <property type="entry name" value="Lipid/polyisoprenoid-binding, YceI-like"/>
    <property type="match status" value="1"/>
</dbReference>
<reference evidence="3 4" key="1">
    <citation type="journal article" date="2021" name="bioRxiv">
        <title>Unique metabolic strategies in Hadean analogues reveal hints for primordial physiology.</title>
        <authorList>
            <person name="Nobu M.K."/>
            <person name="Nakai R."/>
            <person name="Tamazawa S."/>
            <person name="Mori H."/>
            <person name="Toyoda A."/>
            <person name="Ijiri A."/>
            <person name="Suzuki S."/>
            <person name="Kurokawa K."/>
            <person name="Kamagata Y."/>
            <person name="Tamaki H."/>
        </authorList>
    </citation>
    <scope>NUCLEOTIDE SEQUENCE [LARGE SCALE GENOMIC DNA]</scope>
    <source>
        <strain evidence="3">BS525</strain>
    </source>
</reference>
<dbReference type="Proteomes" id="UP000811545">
    <property type="component" value="Unassembled WGS sequence"/>
</dbReference>
<dbReference type="PANTHER" id="PTHR34406:SF1">
    <property type="entry name" value="PROTEIN YCEI"/>
    <property type="match status" value="1"/>
</dbReference>
<dbReference type="PROSITE" id="PS51257">
    <property type="entry name" value="PROKAR_LIPOPROTEIN"/>
    <property type="match status" value="1"/>
</dbReference>
<evidence type="ECO:0000313" key="3">
    <source>
        <dbReference type="EMBL" id="MBT9146019.1"/>
    </source>
</evidence>
<protein>
    <submittedName>
        <fullName evidence="3">Protein YceI</fullName>
    </submittedName>
</protein>
<dbReference type="SMART" id="SM00867">
    <property type="entry name" value="YceI"/>
    <property type="match status" value="1"/>
</dbReference>
<gene>
    <name evidence="3" type="primary">yceI</name>
    <name evidence="3" type="ORF">DDT42_01898</name>
</gene>
<organism evidence="3 4">
    <name type="scientific">Psychracetigena formicireducens</name>
    <dbReference type="NCBI Taxonomy" id="2986056"/>
    <lineage>
        <taxon>Bacteria</taxon>
        <taxon>Bacillati</taxon>
        <taxon>Candidatus Lithacetigenota</taxon>
        <taxon>Candidatus Psychracetigena</taxon>
    </lineage>
</organism>